<evidence type="ECO:0000313" key="1">
    <source>
        <dbReference type="EMBL" id="GEM79895.1"/>
    </source>
</evidence>
<dbReference type="AlphaFoldDB" id="A0A511QRB3"/>
<accession>A0A511QRB3</accession>
<evidence type="ECO:0000313" key="2">
    <source>
        <dbReference type="Proteomes" id="UP000321113"/>
    </source>
</evidence>
<evidence type="ECO:0008006" key="3">
    <source>
        <dbReference type="Google" id="ProtNLM"/>
    </source>
</evidence>
<name>A0A511QRB3_9VIBR</name>
<dbReference type="RefSeq" id="WP_119010059.1">
    <property type="nucleotide sequence ID" value="NZ_BJXK01000007.1"/>
</dbReference>
<dbReference type="EMBL" id="BJXK01000007">
    <property type="protein sequence ID" value="GEM79895.1"/>
    <property type="molecule type" value="Genomic_DNA"/>
</dbReference>
<dbReference type="Proteomes" id="UP000321113">
    <property type="component" value="Unassembled WGS sequence"/>
</dbReference>
<organism evidence="1 2">
    <name type="scientific">Vibrio superstes NBRC 103154</name>
    <dbReference type="NCBI Taxonomy" id="1219062"/>
    <lineage>
        <taxon>Bacteria</taxon>
        <taxon>Pseudomonadati</taxon>
        <taxon>Pseudomonadota</taxon>
        <taxon>Gammaproteobacteria</taxon>
        <taxon>Vibrionales</taxon>
        <taxon>Vibrionaceae</taxon>
        <taxon>Vibrio</taxon>
    </lineage>
</organism>
<keyword evidence="2" id="KW-1185">Reference proteome</keyword>
<dbReference type="OrthoDB" id="6189026at2"/>
<sequence length="421" mass="47500">MNFGAHKHNTNRVSLRKAKLSQVKSSALSVGFSVLFVAGFELRADEGDLEVYPIETSQSTKDTVIIPIVGAMESTGLLAGSLISKTGVGQRQAQAVAFGAYSVNDSYLSYLGYFNYGLSDRWTLDISALQAEFTDTDFFIGDRESNASSNASHLQRDVLMTFRYLLSQDKVKTSYPTTHNSLTTYSANPIRTVFEIEPFYRSRDFISPDVENVEGVTYGMSMKLDRDTRNYAPSASNGSHSYASIIRDWGNSTRASYTRWEAQHTQYLDLGSNTWSQQQTLSLTGYLSDMPTWKNSVASTQPDWFAQSTLGGPDRMRGYGDNYFHDRSALFYGAEYRLVPNWQPQTTAPLLRHYNFPWWQFAVFAELGSVENKFDMIELHKDMQWSSGVGVRVFIENIVARADFAFSQDDSILRFTVNQAF</sequence>
<proteinExistence type="predicted"/>
<protein>
    <recommendedName>
        <fullName evidence="3">Bacterial surface antigen (D15) domain-containing protein</fullName>
    </recommendedName>
</protein>
<gene>
    <name evidence="1" type="ORF">VSU01S_21400</name>
</gene>
<dbReference type="Gene3D" id="2.40.160.50">
    <property type="entry name" value="membrane protein fhac: a member of the omp85/tpsb transporter family"/>
    <property type="match status" value="1"/>
</dbReference>
<comment type="caution">
    <text evidence="1">The sequence shown here is derived from an EMBL/GenBank/DDBJ whole genome shotgun (WGS) entry which is preliminary data.</text>
</comment>
<reference evidence="1 2" key="1">
    <citation type="submission" date="2019-07" db="EMBL/GenBank/DDBJ databases">
        <title>Whole genome shotgun sequence of Vibrio superstes NBRC 103154.</title>
        <authorList>
            <person name="Hosoyama A."/>
            <person name="Uohara A."/>
            <person name="Ohji S."/>
            <person name="Ichikawa N."/>
        </authorList>
    </citation>
    <scope>NUCLEOTIDE SEQUENCE [LARGE SCALE GENOMIC DNA]</scope>
    <source>
        <strain evidence="1 2">NBRC 103154</strain>
    </source>
</reference>